<accession>A0A397TIT2</accession>
<sequence>MLDKELIQKTFKSYLQNHSILHKEYTIRPLDATEFSLSSGWIIKEVQKYGKKDSRKYIKKEFYIF</sequence>
<keyword evidence="2" id="KW-1185">Reference proteome</keyword>
<evidence type="ECO:0000313" key="1">
    <source>
        <dbReference type="EMBL" id="RIA96395.1"/>
    </source>
</evidence>
<dbReference type="EMBL" id="QKYT01000045">
    <property type="protein sequence ID" value="RIA96395.1"/>
    <property type="molecule type" value="Genomic_DNA"/>
</dbReference>
<protein>
    <submittedName>
        <fullName evidence="1">Uncharacterized protein</fullName>
    </submittedName>
</protein>
<reference evidence="1 2" key="1">
    <citation type="submission" date="2018-06" db="EMBL/GenBank/DDBJ databases">
        <title>Comparative genomics reveals the genomic features of Rhizophagus irregularis, R. cerebriforme, R. diaphanum and Gigaspora rosea, and their symbiotic lifestyle signature.</title>
        <authorList>
            <person name="Morin E."/>
            <person name="San Clemente H."/>
            <person name="Chen E.C.H."/>
            <person name="De La Providencia I."/>
            <person name="Hainaut M."/>
            <person name="Kuo A."/>
            <person name="Kohler A."/>
            <person name="Murat C."/>
            <person name="Tang N."/>
            <person name="Roy S."/>
            <person name="Loubradou J."/>
            <person name="Henrissat B."/>
            <person name="Grigoriev I.V."/>
            <person name="Corradi N."/>
            <person name="Roux C."/>
            <person name="Martin F.M."/>
        </authorList>
    </citation>
    <scope>NUCLEOTIDE SEQUENCE [LARGE SCALE GENOMIC DNA]</scope>
    <source>
        <strain evidence="1 2">DAOM 227022</strain>
    </source>
</reference>
<proteinExistence type="predicted"/>
<gene>
    <name evidence="1" type="ORF">C1645_815414</name>
</gene>
<dbReference type="Proteomes" id="UP000265703">
    <property type="component" value="Unassembled WGS sequence"/>
</dbReference>
<dbReference type="AlphaFoldDB" id="A0A397TIT2"/>
<comment type="caution">
    <text evidence="1">The sequence shown here is derived from an EMBL/GenBank/DDBJ whole genome shotgun (WGS) entry which is preliminary data.</text>
</comment>
<organism evidence="1 2">
    <name type="scientific">Glomus cerebriforme</name>
    <dbReference type="NCBI Taxonomy" id="658196"/>
    <lineage>
        <taxon>Eukaryota</taxon>
        <taxon>Fungi</taxon>
        <taxon>Fungi incertae sedis</taxon>
        <taxon>Mucoromycota</taxon>
        <taxon>Glomeromycotina</taxon>
        <taxon>Glomeromycetes</taxon>
        <taxon>Glomerales</taxon>
        <taxon>Glomeraceae</taxon>
        <taxon>Glomus</taxon>
    </lineage>
</organism>
<dbReference type="STRING" id="658196.A0A397TIT2"/>
<evidence type="ECO:0000313" key="2">
    <source>
        <dbReference type="Proteomes" id="UP000265703"/>
    </source>
</evidence>
<name>A0A397TIT2_9GLOM</name>